<feature type="compositionally biased region" description="Polar residues" evidence="1">
    <location>
        <begin position="758"/>
        <end position="773"/>
    </location>
</feature>
<dbReference type="InParanoid" id="F4R9J8"/>
<dbReference type="EMBL" id="GL883093">
    <property type="protein sequence ID" value="EGG10992.1"/>
    <property type="molecule type" value="Genomic_DNA"/>
</dbReference>
<name>F4R9J8_MELLP</name>
<dbReference type="Pfam" id="PF10360">
    <property type="entry name" value="DUF2433"/>
    <property type="match status" value="1"/>
</dbReference>
<feature type="compositionally biased region" description="Basic and acidic residues" evidence="1">
    <location>
        <begin position="712"/>
        <end position="724"/>
    </location>
</feature>
<evidence type="ECO:0000313" key="3">
    <source>
        <dbReference type="EMBL" id="EGG10992.1"/>
    </source>
</evidence>
<dbReference type="InterPro" id="IPR018829">
    <property type="entry name" value="DUF2433"/>
</dbReference>
<dbReference type="STRING" id="747676.F4R9J8"/>
<feature type="domain" description="DUF2433" evidence="2">
    <location>
        <begin position="335"/>
        <end position="462"/>
    </location>
</feature>
<reference evidence="4" key="1">
    <citation type="journal article" date="2011" name="Proc. Natl. Acad. Sci. U.S.A.">
        <title>Obligate biotrophy features unraveled by the genomic analysis of rust fungi.</title>
        <authorList>
            <person name="Duplessis S."/>
            <person name="Cuomo C.A."/>
            <person name="Lin Y.-C."/>
            <person name="Aerts A."/>
            <person name="Tisserant E."/>
            <person name="Veneault-Fourrey C."/>
            <person name="Joly D.L."/>
            <person name="Hacquard S."/>
            <person name="Amselem J."/>
            <person name="Cantarel B.L."/>
            <person name="Chiu R."/>
            <person name="Coutinho P.M."/>
            <person name="Feau N."/>
            <person name="Field M."/>
            <person name="Frey P."/>
            <person name="Gelhaye E."/>
            <person name="Goldberg J."/>
            <person name="Grabherr M.G."/>
            <person name="Kodira C.D."/>
            <person name="Kohler A."/>
            <person name="Kuees U."/>
            <person name="Lindquist E.A."/>
            <person name="Lucas S.M."/>
            <person name="Mago R."/>
            <person name="Mauceli E."/>
            <person name="Morin E."/>
            <person name="Murat C."/>
            <person name="Pangilinan J.L."/>
            <person name="Park R."/>
            <person name="Pearson M."/>
            <person name="Quesneville H."/>
            <person name="Rouhier N."/>
            <person name="Sakthikumar S."/>
            <person name="Salamov A.A."/>
            <person name="Schmutz J."/>
            <person name="Selles B."/>
            <person name="Shapiro H."/>
            <person name="Tanguay P."/>
            <person name="Tuskan G.A."/>
            <person name="Henrissat B."/>
            <person name="Van de Peer Y."/>
            <person name="Rouze P."/>
            <person name="Ellis J.G."/>
            <person name="Dodds P.N."/>
            <person name="Schein J.E."/>
            <person name="Zhong S."/>
            <person name="Hamelin R.C."/>
            <person name="Grigoriev I.V."/>
            <person name="Szabo L.J."/>
            <person name="Martin F."/>
        </authorList>
    </citation>
    <scope>NUCLEOTIDE SEQUENCE [LARGE SCALE GENOMIC DNA]</scope>
    <source>
        <strain evidence="4">98AG31 / pathotype 3-4-7</strain>
    </source>
</reference>
<sequence length="860" mass="91010">MPVLNSSSTHQNQNEKSNPNPQIPSSLNLPNDPNQSHSNNLDGPSNRVDLINSEHGRILCIADIRGRISQINQLAKEFNAIAVIHSGDFGFYESTSLERISDRTLRHLIQYSSLITPQFRSQLLAPNMNVHSIRQMILTPPNPSINIPIGESSDGAPPAFPLSEFPDLLSGKLKLNVPVYTVWGACEDVAILEKIRAAGPSPLKVPNSNAKTLDPKTSLSPYSIPNLTVLDEATTRCLVIGGVRLRLFGLGGAIVPHKLFDNGEGGATIAGGQGTMWTSVLQIGEVVDTAQRVYDPTETRLLISHASPGREGLLAQLALVLKADLSISAGLHFRYGVSYNEFSVQHDQEAFRGKLHHAKSTFTEIWDTVKGQVEAVIDVSLYLRQQNSSEHQRQLLSNALAVANRVPAPTPLGGGAPTEEPAWKNSWNWNLPDAAFGSLILDIKEGRIGAEMRSQGFNFAYRAASQQKPPSTSTTGPNSSVPATNPPSALSNPHSQSTQSPVTHLPNQTHSRKPGSEGQNHNTRNPSPGVKAETSQENNGPASTSHSHHSSVTGGPKSHLTQGSASSSNAASSGPRNNSSQPIHRSLKSRDDPSITHSSRPSLTSSAGGANTSKPETHDTKNETIRNASNPTNNSTTTNGVSPKPVSQATTPNQPKINTSNESKEIDTSDRAPSGNSTPSGISPVASRKSSFPNSRKKKGSLPTSGATSVKSDTDRSVPDKNDNDGPTSGGTNDKTSHNDSKPKGDTSTEANNEKSSKPTNNHHQNEPRQNPTQNNNNGGESSGNQGNYKPNYPTGSMRGRGGPNQRNGRGGGRGGRGGRGGFDGPPRPSGPGLVGPALAGAGIGSNNRSASNSNQPSGQ</sequence>
<evidence type="ECO:0000259" key="2">
    <source>
        <dbReference type="Pfam" id="PF10360"/>
    </source>
</evidence>
<feature type="compositionally biased region" description="Low complexity" evidence="1">
    <location>
        <begin position="629"/>
        <end position="639"/>
    </location>
</feature>
<evidence type="ECO:0000313" key="4">
    <source>
        <dbReference type="Proteomes" id="UP000001072"/>
    </source>
</evidence>
<evidence type="ECO:0000256" key="1">
    <source>
        <dbReference type="SAM" id="MobiDB-lite"/>
    </source>
</evidence>
<feature type="compositionally biased region" description="Basic and acidic residues" evidence="1">
    <location>
        <begin position="615"/>
        <end position="624"/>
    </location>
</feature>
<feature type="compositionally biased region" description="Polar residues" evidence="1">
    <location>
        <begin position="702"/>
        <end position="711"/>
    </location>
</feature>
<dbReference type="OrthoDB" id="3918848at2759"/>
<feature type="compositionally biased region" description="Gly residues" evidence="1">
    <location>
        <begin position="799"/>
        <end position="824"/>
    </location>
</feature>
<feature type="compositionally biased region" description="Low complexity" evidence="1">
    <location>
        <begin position="774"/>
        <end position="788"/>
    </location>
</feature>
<keyword evidence="4" id="KW-1185">Reference proteome</keyword>
<dbReference type="VEuPathDB" id="FungiDB:MELLADRAFT_92416"/>
<feature type="compositionally biased region" description="Low complexity" evidence="1">
    <location>
        <begin position="831"/>
        <end position="841"/>
    </location>
</feature>
<accession>F4R9J8</accession>
<feature type="compositionally biased region" description="Low complexity" evidence="1">
    <location>
        <begin position="469"/>
        <end position="482"/>
    </location>
</feature>
<dbReference type="eggNOG" id="ENOG502QSJS">
    <property type="taxonomic scope" value="Eukaryota"/>
</dbReference>
<feature type="compositionally biased region" description="Low complexity" evidence="1">
    <location>
        <begin position="564"/>
        <end position="580"/>
    </location>
</feature>
<dbReference type="Proteomes" id="UP000001072">
    <property type="component" value="Unassembled WGS sequence"/>
</dbReference>
<feature type="compositionally biased region" description="Polar residues" evidence="1">
    <location>
        <begin position="645"/>
        <end position="661"/>
    </location>
</feature>
<dbReference type="AlphaFoldDB" id="F4R9J8"/>
<dbReference type="GeneID" id="18936241"/>
<dbReference type="HOGENOM" id="CLU_354736_0_0_1"/>
<feature type="region of interest" description="Disordered" evidence="1">
    <location>
        <begin position="1"/>
        <end position="48"/>
    </location>
</feature>
<feature type="region of interest" description="Disordered" evidence="1">
    <location>
        <begin position="463"/>
        <end position="860"/>
    </location>
</feature>
<gene>
    <name evidence="3" type="ORF">MELLADRAFT_92416</name>
</gene>
<feature type="compositionally biased region" description="Basic and acidic residues" evidence="1">
    <location>
        <begin position="735"/>
        <end position="757"/>
    </location>
</feature>
<organism evidence="4">
    <name type="scientific">Melampsora larici-populina (strain 98AG31 / pathotype 3-4-7)</name>
    <name type="common">Poplar leaf rust fungus</name>
    <dbReference type="NCBI Taxonomy" id="747676"/>
    <lineage>
        <taxon>Eukaryota</taxon>
        <taxon>Fungi</taxon>
        <taxon>Dikarya</taxon>
        <taxon>Basidiomycota</taxon>
        <taxon>Pucciniomycotina</taxon>
        <taxon>Pucciniomycetes</taxon>
        <taxon>Pucciniales</taxon>
        <taxon>Melampsoraceae</taxon>
        <taxon>Melampsora</taxon>
    </lineage>
</organism>
<dbReference type="RefSeq" id="XP_007405594.1">
    <property type="nucleotide sequence ID" value="XM_007405532.1"/>
</dbReference>
<dbReference type="InterPro" id="IPR052743">
    <property type="entry name" value="Glutaminase_GtaA"/>
</dbReference>
<feature type="compositionally biased region" description="Polar residues" evidence="1">
    <location>
        <begin position="486"/>
        <end position="509"/>
    </location>
</feature>
<feature type="compositionally biased region" description="Polar residues" evidence="1">
    <location>
        <begin position="595"/>
        <end position="614"/>
    </location>
</feature>
<feature type="compositionally biased region" description="Polar residues" evidence="1">
    <location>
        <begin position="846"/>
        <end position="860"/>
    </location>
</feature>
<dbReference type="PANTHER" id="PTHR31987:SF11">
    <property type="entry name" value="DUF2433 DOMAIN-CONTAINING PROTEIN"/>
    <property type="match status" value="1"/>
</dbReference>
<protein>
    <recommendedName>
        <fullName evidence="2">DUF2433 domain-containing protein</fullName>
    </recommendedName>
</protein>
<dbReference type="KEGG" id="mlr:MELLADRAFT_92416"/>
<feature type="compositionally biased region" description="Polar residues" evidence="1">
    <location>
        <begin position="725"/>
        <end position="734"/>
    </location>
</feature>
<proteinExistence type="predicted"/>
<feature type="compositionally biased region" description="Polar residues" evidence="1">
    <location>
        <begin position="533"/>
        <end position="542"/>
    </location>
</feature>
<feature type="compositionally biased region" description="Polar residues" evidence="1">
    <location>
        <begin position="517"/>
        <end position="526"/>
    </location>
</feature>
<dbReference type="PANTHER" id="PTHR31987">
    <property type="entry name" value="GLUTAMINASE A-RELATED"/>
    <property type="match status" value="1"/>
</dbReference>
<feature type="compositionally biased region" description="Polar residues" evidence="1">
    <location>
        <begin position="1"/>
        <end position="43"/>
    </location>
</feature>